<evidence type="ECO:0000313" key="3">
    <source>
        <dbReference type="Proteomes" id="UP001217089"/>
    </source>
</evidence>
<comment type="caution">
    <text evidence="2">The sequence shown here is derived from an EMBL/GenBank/DDBJ whole genome shotgun (WGS) entry which is preliminary data.</text>
</comment>
<keyword evidence="3" id="KW-1185">Reference proteome</keyword>
<feature type="region of interest" description="Disordered" evidence="1">
    <location>
        <begin position="326"/>
        <end position="350"/>
    </location>
</feature>
<evidence type="ECO:0000256" key="1">
    <source>
        <dbReference type="SAM" id="MobiDB-lite"/>
    </source>
</evidence>
<sequence length="471" mass="52672">MDKKFEALRNAYNNVKRTGDSIRKSAKIVYKVGHPTIFTKAEETQLAEHCKNMATLGYGYCMYQVLELASRIADDWYYNFIRRFPDITITIPKKRELSRVLGASETNLANYFIELGAILDKYGLKNKPDAMWNVDETGISLDHTPPKKVASCQKPFVVTAGKVGLTTTIVAGSALGETIPPYIIYKGQRLTQNIMSGCLPRSKTSPLKLDAYEAALTVPNLMSAFRKTGLVPFNPEEVLPATLQELPHKSENEKVKSREERKNLRNIKLLLTDIDKQIVESLSESQLRTRKYVIPASGAAITEIDQKKVLIRRDNRKIVSQRKVLAGKRKRTQENKKKANTVTKKRKVDKVKSNNKNCINRIHQQDSQEPGPSNVKSDGWITFYDSASDDNNDDDIPCIVCVIPLRLPEVLGAQNYPTTVLETQHFSESSISSHDDIPANESLILILEGPGCGELMFAAGLVVDNIGGTYL</sequence>
<accession>A0ABQ9E8A9</accession>
<reference evidence="2 3" key="1">
    <citation type="submission" date="2022-12" db="EMBL/GenBank/DDBJ databases">
        <title>Chromosome-level genome of Tegillarca granosa.</title>
        <authorList>
            <person name="Kim J."/>
        </authorList>
    </citation>
    <scope>NUCLEOTIDE SEQUENCE [LARGE SCALE GENOMIC DNA]</scope>
    <source>
        <strain evidence="2">Teg-2019</strain>
        <tissue evidence="2">Adductor muscle</tissue>
    </source>
</reference>
<evidence type="ECO:0008006" key="4">
    <source>
        <dbReference type="Google" id="ProtNLM"/>
    </source>
</evidence>
<proteinExistence type="predicted"/>
<name>A0ABQ9E8A9_TEGGR</name>
<evidence type="ECO:0000313" key="2">
    <source>
        <dbReference type="EMBL" id="KAJ8300614.1"/>
    </source>
</evidence>
<gene>
    <name evidence="2" type="ORF">KUTeg_022133</name>
</gene>
<dbReference type="Proteomes" id="UP001217089">
    <property type="component" value="Unassembled WGS sequence"/>
</dbReference>
<protein>
    <recommendedName>
        <fullName evidence="4">Transposase</fullName>
    </recommendedName>
</protein>
<dbReference type="EMBL" id="JARBDR010000919">
    <property type="protein sequence ID" value="KAJ8300614.1"/>
    <property type="molecule type" value="Genomic_DNA"/>
</dbReference>
<organism evidence="2 3">
    <name type="scientific">Tegillarca granosa</name>
    <name type="common">Malaysian cockle</name>
    <name type="synonym">Anadara granosa</name>
    <dbReference type="NCBI Taxonomy" id="220873"/>
    <lineage>
        <taxon>Eukaryota</taxon>
        <taxon>Metazoa</taxon>
        <taxon>Spiralia</taxon>
        <taxon>Lophotrochozoa</taxon>
        <taxon>Mollusca</taxon>
        <taxon>Bivalvia</taxon>
        <taxon>Autobranchia</taxon>
        <taxon>Pteriomorphia</taxon>
        <taxon>Arcoida</taxon>
        <taxon>Arcoidea</taxon>
        <taxon>Arcidae</taxon>
        <taxon>Tegillarca</taxon>
    </lineage>
</organism>